<dbReference type="Gene3D" id="3.40.50.150">
    <property type="entry name" value="Vaccinia Virus protein VP39"/>
    <property type="match status" value="1"/>
</dbReference>
<protein>
    <submittedName>
        <fullName evidence="8">Uncharacterized protein</fullName>
    </submittedName>
</protein>
<dbReference type="Gene3D" id="3.90.550.50">
    <property type="match status" value="1"/>
</dbReference>
<keyword evidence="5" id="KW-1133">Transmembrane helix</keyword>
<evidence type="ECO:0000256" key="7">
    <source>
        <dbReference type="SAM" id="SignalP"/>
    </source>
</evidence>
<feature type="signal peptide" evidence="7">
    <location>
        <begin position="1"/>
        <end position="16"/>
    </location>
</feature>
<evidence type="ECO:0000256" key="1">
    <source>
        <dbReference type="ARBA" id="ARBA00004606"/>
    </source>
</evidence>
<dbReference type="GO" id="GO:0016020">
    <property type="term" value="C:membrane"/>
    <property type="evidence" value="ECO:0007669"/>
    <property type="project" value="UniProtKB-SubCell"/>
</dbReference>
<comment type="caution">
    <text evidence="8">The sequence shown here is derived from an EMBL/GenBank/DDBJ whole genome shotgun (WGS) entry which is preliminary data.</text>
</comment>
<organism evidence="8 9">
    <name type="scientific">Effrenium voratum</name>
    <dbReference type="NCBI Taxonomy" id="2562239"/>
    <lineage>
        <taxon>Eukaryota</taxon>
        <taxon>Sar</taxon>
        <taxon>Alveolata</taxon>
        <taxon>Dinophyceae</taxon>
        <taxon>Suessiales</taxon>
        <taxon>Symbiodiniaceae</taxon>
        <taxon>Effrenium</taxon>
    </lineage>
</organism>
<evidence type="ECO:0000256" key="2">
    <source>
        <dbReference type="ARBA" id="ARBA00006462"/>
    </source>
</evidence>
<keyword evidence="9" id="KW-1185">Reference proteome</keyword>
<proteinExistence type="inferred from homology"/>
<comment type="similarity">
    <text evidence="2">Belongs to the glycosyltransferase 31 family. Beta3-Gal-T subfamily.</text>
</comment>
<accession>A0AA36I0R7</accession>
<evidence type="ECO:0000313" key="9">
    <source>
        <dbReference type="Proteomes" id="UP001178507"/>
    </source>
</evidence>
<dbReference type="GO" id="GO:0016263">
    <property type="term" value="F:glycoprotein-N-acetylgalactosamine 3-beta-galactosyltransferase activity"/>
    <property type="evidence" value="ECO:0007669"/>
    <property type="project" value="TreeGrafter"/>
</dbReference>
<evidence type="ECO:0000313" key="8">
    <source>
        <dbReference type="EMBL" id="CAJ1378908.1"/>
    </source>
</evidence>
<evidence type="ECO:0000256" key="6">
    <source>
        <dbReference type="ARBA" id="ARBA00023136"/>
    </source>
</evidence>
<dbReference type="EMBL" id="CAUJNA010000580">
    <property type="protein sequence ID" value="CAJ1378908.1"/>
    <property type="molecule type" value="Genomic_DNA"/>
</dbReference>
<comment type="subcellular location">
    <subcellularLocation>
        <location evidence="1">Membrane</location>
        <topology evidence="1">Single-pass type II membrane protein</topology>
    </subcellularLocation>
</comment>
<dbReference type="InterPro" id="IPR029063">
    <property type="entry name" value="SAM-dependent_MTases_sf"/>
</dbReference>
<name>A0AA36I0R7_9DINO</name>
<keyword evidence="3" id="KW-0812">Transmembrane</keyword>
<evidence type="ECO:0000256" key="5">
    <source>
        <dbReference type="ARBA" id="ARBA00022989"/>
    </source>
</evidence>
<feature type="chain" id="PRO_5041401013" evidence="7">
    <location>
        <begin position="17"/>
        <end position="1006"/>
    </location>
</feature>
<keyword evidence="7" id="KW-0732">Signal</keyword>
<dbReference type="PANTHER" id="PTHR23033:SF14">
    <property type="entry name" value="GLYCOPROTEIN-N-ACETYLGALACTOSAMINE 3-BETA-GALACTOSYLTRANSFERASE 1-RELATED"/>
    <property type="match status" value="1"/>
</dbReference>
<sequence>MFWSWLAAWGASLAAGGDLCVAVELASRHDLQAIRQTWLDNETRVYFLRPRALPRWLPGLDLRVWGWAQQLPYSCEWLLKVPSSSYLHLENLRYRLRCLSTDPSLTYLGVAKVPLNETMTPMADENLGIVIRRSLLKKLPRMLSACATLPEVLSVAGQGEGVVLGTCLRLHDVEFSPWMERLSEAIYEDPGNGSGLSSHSFNRFLFTFDHEKLSRVKCLLLVSGLRPEEMEDIHYMRGRSERWFKGVACSSDGLAKPEEGRAVFDPKILPALQGCFLLRAFERWQRDWSDGQPLNEPQIASPTELAKEWQRPLKGRSPAFQRLGAGGHELCVFVVTTGFSEKHRADARAVFKTWANEQVAGVKVFMMKDRSWPDAELGEGDANILTLRGDVDLGYLYNPVRVFYLWIYLAEHHASDCQWFAKVDADTFVNLRALKQRLTRYFTAAESHYLGSVKSTLLTSGVRQYFAVNSIVFSGGLLKRARNWIRPCLDDIVSRRLGQGAEDMDLGACLELHGGVIVSSLGQVQEMPSLGMARVMGGEKLLNASGECTIFIHPVHAEDMEKVYADLQLLPSSSCDWPKAAPKPEVWSNYMTNTFQKHSDKHRCWNRRFTWQLCCNETWGAGGNDICWDDEHTWERCCNRPNPQIDMIDGAKVAVTTAAPITARRTTTTIATTTIPAPIDKMIHVKNEEKGTTPRALTANQPTTSGNPKCWSEGFSYELCCGKAVEDCWVWPFSPDFCCAEPLPPRLPIQVGGLEGQRKGQARSSRCPGIEEELLACELSLDEIGALFELPSIGSGDKASGWHDYLGGYERLLLHLPLSANVLEFGVRMGPSLAMWSEYFPFGTSVGVDKDLGTFLQRGQPVLMAHGAFTRGNVYAVEANASDVSGREKLQRLGFGANFADVVVDDANHWFKDQIARFELYFPDVLRPGGVYIIEDVHMQEPFDHDGRRVRAYFANLTASVYVTPEILLGSHQIRTKRHASQDWRHKVESVTFLRDVVAIVKAADA</sequence>
<reference evidence="8" key="1">
    <citation type="submission" date="2023-08" db="EMBL/GenBank/DDBJ databases">
        <authorList>
            <person name="Chen Y."/>
            <person name="Shah S."/>
            <person name="Dougan E. K."/>
            <person name="Thang M."/>
            <person name="Chan C."/>
        </authorList>
    </citation>
    <scope>NUCLEOTIDE SEQUENCE</scope>
</reference>
<evidence type="ECO:0000256" key="4">
    <source>
        <dbReference type="ARBA" id="ARBA00022968"/>
    </source>
</evidence>
<evidence type="ECO:0000256" key="3">
    <source>
        <dbReference type="ARBA" id="ARBA00022692"/>
    </source>
</evidence>
<dbReference type="SUPFAM" id="SSF53335">
    <property type="entry name" value="S-adenosyl-L-methionine-dependent methyltransferases"/>
    <property type="match status" value="1"/>
</dbReference>
<dbReference type="Proteomes" id="UP001178507">
    <property type="component" value="Unassembled WGS sequence"/>
</dbReference>
<dbReference type="AlphaFoldDB" id="A0AA36I0R7"/>
<gene>
    <name evidence="8" type="ORF">EVOR1521_LOCUS7300</name>
</gene>
<keyword evidence="6" id="KW-0472">Membrane</keyword>
<keyword evidence="4" id="KW-0735">Signal-anchor</keyword>
<dbReference type="PANTHER" id="PTHR23033">
    <property type="entry name" value="BETA1,3-GALACTOSYLTRANSFERASE"/>
    <property type="match status" value="1"/>
</dbReference>
<dbReference type="InterPro" id="IPR026050">
    <property type="entry name" value="C1GALT1/C1GALT1_chp1"/>
</dbReference>